<comment type="caution">
    <text evidence="4">The sequence shown here is derived from an EMBL/GenBank/DDBJ whole genome shotgun (WGS) entry which is preliminary data.</text>
</comment>
<feature type="domain" description="Core-binding (CB)" evidence="3">
    <location>
        <begin position="15"/>
        <end position="107"/>
    </location>
</feature>
<gene>
    <name evidence="4" type="ORF">G01um101477_59</name>
</gene>
<dbReference type="Proteomes" id="UP000319613">
    <property type="component" value="Unassembled WGS sequence"/>
</dbReference>
<dbReference type="InterPro" id="IPR044068">
    <property type="entry name" value="CB"/>
</dbReference>
<evidence type="ECO:0000313" key="5">
    <source>
        <dbReference type="Proteomes" id="UP000319613"/>
    </source>
</evidence>
<dbReference type="InterPro" id="IPR010998">
    <property type="entry name" value="Integrase_recombinase_N"/>
</dbReference>
<dbReference type="Gene3D" id="1.10.150.130">
    <property type="match status" value="1"/>
</dbReference>
<dbReference type="EMBL" id="VMFF01000003">
    <property type="protein sequence ID" value="TSC66587.1"/>
    <property type="molecule type" value="Genomic_DNA"/>
</dbReference>
<proteinExistence type="predicted"/>
<reference evidence="4 5" key="1">
    <citation type="submission" date="2017-07" db="EMBL/GenBank/DDBJ databases">
        <title>Mechanisms for carbon and nitrogen cycling indicate functional differentiation within the Candidate Phyla Radiation.</title>
        <authorList>
            <person name="Danczak R.E."/>
            <person name="Johnston M.D."/>
            <person name="Kenah C."/>
            <person name="Slattery M."/>
            <person name="Wrighton K.C."/>
            <person name="Wilkins M.J."/>
        </authorList>
    </citation>
    <scope>NUCLEOTIDE SEQUENCE [LARGE SCALE GENOMIC DNA]</scope>
    <source>
        <strain evidence="4">Gr01-1014_77</strain>
    </source>
</reference>
<dbReference type="Pfam" id="PF02899">
    <property type="entry name" value="Phage_int_SAM_1"/>
    <property type="match status" value="1"/>
</dbReference>
<protein>
    <submittedName>
        <fullName evidence="4">Putative Tyrosine recombinase xerD</fullName>
    </submittedName>
</protein>
<sequence>MTETKTKNKEKTLENSLTKYIREFLEYCEIEKNRSMLTIRNYAHYLNRFALFCASEGVSKPEQIDFELVRRYRLYINRLIDESGKHLKQITQNYHVIAVRAFLKYMMKRDIKTLAPEKLDLAKTPSRMVEFLDDDELAPF</sequence>
<evidence type="ECO:0000259" key="3">
    <source>
        <dbReference type="PROSITE" id="PS51900"/>
    </source>
</evidence>
<evidence type="ECO:0000256" key="2">
    <source>
        <dbReference type="PROSITE-ProRule" id="PRU01248"/>
    </source>
</evidence>
<accession>A0A554JDX1</accession>
<dbReference type="GO" id="GO:0015074">
    <property type="term" value="P:DNA integration"/>
    <property type="evidence" value="ECO:0007669"/>
    <property type="project" value="InterPro"/>
</dbReference>
<dbReference type="InterPro" id="IPR004107">
    <property type="entry name" value="Integrase_SAM-like_N"/>
</dbReference>
<dbReference type="InterPro" id="IPR011010">
    <property type="entry name" value="DNA_brk_join_enz"/>
</dbReference>
<name>A0A554JDX1_9BACT</name>
<evidence type="ECO:0000256" key="1">
    <source>
        <dbReference type="ARBA" id="ARBA00023125"/>
    </source>
</evidence>
<dbReference type="SUPFAM" id="SSF56349">
    <property type="entry name" value="DNA breaking-rejoining enzymes"/>
    <property type="match status" value="1"/>
</dbReference>
<dbReference type="AlphaFoldDB" id="A0A554JDX1"/>
<keyword evidence="1 2" id="KW-0238">DNA-binding</keyword>
<dbReference type="GO" id="GO:0003677">
    <property type="term" value="F:DNA binding"/>
    <property type="evidence" value="ECO:0007669"/>
    <property type="project" value="UniProtKB-UniRule"/>
</dbReference>
<evidence type="ECO:0000313" key="4">
    <source>
        <dbReference type="EMBL" id="TSC66587.1"/>
    </source>
</evidence>
<organism evidence="4 5">
    <name type="scientific">Candidatus Doudnabacteria bacterium Gr01-1014_77</name>
    <dbReference type="NCBI Taxonomy" id="2017133"/>
    <lineage>
        <taxon>Bacteria</taxon>
        <taxon>Candidatus Doudnaibacteriota</taxon>
    </lineage>
</organism>
<dbReference type="PROSITE" id="PS51900">
    <property type="entry name" value="CB"/>
    <property type="match status" value="1"/>
</dbReference>